<gene>
    <name evidence="19" type="ORF">G7070_16565</name>
</gene>
<evidence type="ECO:0000259" key="18">
    <source>
        <dbReference type="PROSITE" id="PS50109"/>
    </source>
</evidence>
<dbReference type="Proteomes" id="UP000501058">
    <property type="component" value="Chromosome"/>
</dbReference>
<dbReference type="InterPro" id="IPR004358">
    <property type="entry name" value="Sig_transdc_His_kin-like_C"/>
</dbReference>
<dbReference type="EMBL" id="CP049865">
    <property type="protein sequence ID" value="QIK74030.1"/>
    <property type="molecule type" value="Genomic_DNA"/>
</dbReference>
<evidence type="ECO:0000313" key="20">
    <source>
        <dbReference type="Proteomes" id="UP000501058"/>
    </source>
</evidence>
<evidence type="ECO:0000256" key="8">
    <source>
        <dbReference type="ARBA" id="ARBA00022679"/>
    </source>
</evidence>
<feature type="transmembrane region" description="Helical" evidence="17">
    <location>
        <begin position="108"/>
        <end position="126"/>
    </location>
</feature>
<feature type="coiled-coil region" evidence="16">
    <location>
        <begin position="163"/>
        <end position="197"/>
    </location>
</feature>
<dbReference type="GO" id="GO:0000155">
    <property type="term" value="F:phosphorelay sensor kinase activity"/>
    <property type="evidence" value="ECO:0007669"/>
    <property type="project" value="InterPro"/>
</dbReference>
<keyword evidence="7" id="KW-0963">Cytoplasm</keyword>
<dbReference type="InterPro" id="IPR050482">
    <property type="entry name" value="Sensor_HK_TwoCompSys"/>
</dbReference>
<keyword evidence="11" id="KW-0408">Iron</keyword>
<feature type="domain" description="Histidine kinase" evidence="18">
    <location>
        <begin position="199"/>
        <end position="394"/>
    </location>
</feature>
<dbReference type="InterPro" id="IPR011712">
    <property type="entry name" value="Sig_transdc_His_kin_sub3_dim/P"/>
</dbReference>
<evidence type="ECO:0000256" key="14">
    <source>
        <dbReference type="ARBA" id="ARBA00024827"/>
    </source>
</evidence>
<dbReference type="GO" id="GO:0046872">
    <property type="term" value="F:metal ion binding"/>
    <property type="evidence" value="ECO:0007669"/>
    <property type="project" value="UniProtKB-KW"/>
</dbReference>
<keyword evidence="17" id="KW-1133">Transmembrane helix</keyword>
<keyword evidence="10 19" id="KW-0418">Kinase</keyword>
<proteinExistence type="predicted"/>
<dbReference type="PANTHER" id="PTHR24421">
    <property type="entry name" value="NITRATE/NITRITE SENSOR PROTEIN NARX-RELATED"/>
    <property type="match status" value="1"/>
</dbReference>
<evidence type="ECO:0000313" key="19">
    <source>
        <dbReference type="EMBL" id="QIK74030.1"/>
    </source>
</evidence>
<evidence type="ECO:0000256" key="6">
    <source>
        <dbReference type="ARBA" id="ARBA00022485"/>
    </source>
</evidence>
<evidence type="ECO:0000256" key="13">
    <source>
        <dbReference type="ARBA" id="ARBA00023014"/>
    </source>
</evidence>
<keyword evidence="9" id="KW-0479">Metal-binding</keyword>
<sequence>MPPGAPSAAARALQFGEHALFALLLFIGVTQAAANGDLTGPLIGLVAAFTVWYVLGAVFAARMPKRWVAPLWFAVLAALWVAAAIHAPSLAWLAFALCLLALHLLPWVPGVITVFMVTGMAIIVLWPTASSPVSAVLGPVIGAFVTLGITVGYSMILKESAARGQLLEELSAAQADLVAVQEELATAQRDAGALAERARLARDIHDTLAQGYSSILLLSRAELATEPPNAALLAQIEQLAGENLVEARRVVHALSPAQLDEAPLPQAVRRLLDRLAAESGIRADLEVSGDPRLSSMSVDVAVLRLVQGALANVRQHADADRVVVSLAYEPTELLIDVVDDGVGFDPAVPPLAGDAGGFGLRALRERVAQLGGRLSVESRPGEGAAVAASIPLDGGGR</sequence>
<dbReference type="SUPFAM" id="SSF55874">
    <property type="entry name" value="ATPase domain of HSP90 chaperone/DNA topoisomerase II/histidine kinase"/>
    <property type="match status" value="1"/>
</dbReference>
<evidence type="ECO:0000256" key="3">
    <source>
        <dbReference type="ARBA" id="ARBA00004496"/>
    </source>
</evidence>
<dbReference type="InterPro" id="IPR005467">
    <property type="entry name" value="His_kinase_dom"/>
</dbReference>
<organism evidence="19 20">
    <name type="scientific">Propioniciclava coleopterorum</name>
    <dbReference type="NCBI Taxonomy" id="2714937"/>
    <lineage>
        <taxon>Bacteria</taxon>
        <taxon>Bacillati</taxon>
        <taxon>Actinomycetota</taxon>
        <taxon>Actinomycetes</taxon>
        <taxon>Propionibacteriales</taxon>
        <taxon>Propionibacteriaceae</taxon>
        <taxon>Propioniciclava</taxon>
    </lineage>
</organism>
<dbReference type="InterPro" id="IPR017205">
    <property type="entry name" value="Sig_transdc_His_kinase_ChrS"/>
</dbReference>
<keyword evidence="6" id="KW-0004">4Fe-4S</keyword>
<keyword evidence="20" id="KW-1185">Reference proteome</keyword>
<keyword evidence="13" id="KW-0411">Iron-sulfur</keyword>
<evidence type="ECO:0000256" key="16">
    <source>
        <dbReference type="SAM" id="Coils"/>
    </source>
</evidence>
<name>A0A6G7YB90_9ACTN</name>
<dbReference type="InterPro" id="IPR036890">
    <property type="entry name" value="HATPase_C_sf"/>
</dbReference>
<evidence type="ECO:0000256" key="10">
    <source>
        <dbReference type="ARBA" id="ARBA00022777"/>
    </source>
</evidence>
<accession>A0A6G7YB90</accession>
<dbReference type="CDD" id="cd16917">
    <property type="entry name" value="HATPase_UhpB-NarQ-NarX-like"/>
    <property type="match status" value="1"/>
</dbReference>
<evidence type="ECO:0000256" key="5">
    <source>
        <dbReference type="ARBA" id="ARBA00017322"/>
    </source>
</evidence>
<keyword evidence="16" id="KW-0175">Coiled coil</keyword>
<keyword evidence="17" id="KW-0812">Transmembrane</keyword>
<dbReference type="Gene3D" id="3.30.565.10">
    <property type="entry name" value="Histidine kinase-like ATPase, C-terminal domain"/>
    <property type="match status" value="1"/>
</dbReference>
<keyword evidence="17" id="KW-0472">Membrane</keyword>
<protein>
    <recommendedName>
        <fullName evidence="5">Oxygen sensor histidine kinase NreB</fullName>
        <ecNumber evidence="4">2.7.13.3</ecNumber>
    </recommendedName>
    <alternativeName>
        <fullName evidence="15">Nitrogen regulation protein B</fullName>
    </alternativeName>
</protein>
<evidence type="ECO:0000256" key="15">
    <source>
        <dbReference type="ARBA" id="ARBA00030800"/>
    </source>
</evidence>
<dbReference type="SMART" id="SM00387">
    <property type="entry name" value="HATPase_c"/>
    <property type="match status" value="1"/>
</dbReference>
<dbReference type="GO" id="GO:0005737">
    <property type="term" value="C:cytoplasm"/>
    <property type="evidence" value="ECO:0007669"/>
    <property type="project" value="UniProtKB-SubCell"/>
</dbReference>
<dbReference type="Pfam" id="PF07730">
    <property type="entry name" value="HisKA_3"/>
    <property type="match status" value="1"/>
</dbReference>
<dbReference type="PIRSF" id="PIRSF037434">
    <property type="entry name" value="STHK_ChrS"/>
    <property type="match status" value="1"/>
</dbReference>
<dbReference type="InterPro" id="IPR003594">
    <property type="entry name" value="HATPase_dom"/>
</dbReference>
<feature type="transmembrane region" description="Helical" evidence="17">
    <location>
        <begin position="42"/>
        <end position="61"/>
    </location>
</feature>
<dbReference type="GO" id="GO:0051539">
    <property type="term" value="F:4 iron, 4 sulfur cluster binding"/>
    <property type="evidence" value="ECO:0007669"/>
    <property type="project" value="UniProtKB-KW"/>
</dbReference>
<dbReference type="GO" id="GO:0046983">
    <property type="term" value="F:protein dimerization activity"/>
    <property type="evidence" value="ECO:0007669"/>
    <property type="project" value="InterPro"/>
</dbReference>
<comment type="cofactor">
    <cofactor evidence="2">
        <name>[4Fe-4S] cluster</name>
        <dbReference type="ChEBI" id="CHEBI:49883"/>
    </cofactor>
</comment>
<comment type="catalytic activity">
    <reaction evidence="1">
        <text>ATP + protein L-histidine = ADP + protein N-phospho-L-histidine.</text>
        <dbReference type="EC" id="2.7.13.3"/>
    </reaction>
</comment>
<dbReference type="Gene3D" id="1.20.5.1930">
    <property type="match status" value="1"/>
</dbReference>
<dbReference type="KEGG" id="prv:G7070_16565"/>
<dbReference type="PROSITE" id="PS50109">
    <property type="entry name" value="HIS_KIN"/>
    <property type="match status" value="1"/>
</dbReference>
<dbReference type="GO" id="GO:0016020">
    <property type="term" value="C:membrane"/>
    <property type="evidence" value="ECO:0007669"/>
    <property type="project" value="InterPro"/>
</dbReference>
<keyword evidence="8" id="KW-0808">Transferase</keyword>
<reference evidence="19 20" key="1">
    <citation type="submission" date="2020-03" db="EMBL/GenBank/DDBJ databases">
        <title>Propioniciclava sp. nov., isolated from Hydrophilus acuminatus.</title>
        <authorList>
            <person name="Hyun D.-W."/>
            <person name="Bae J.-W."/>
        </authorList>
    </citation>
    <scope>NUCLEOTIDE SEQUENCE [LARGE SCALE GENOMIC DNA]</scope>
    <source>
        <strain evidence="19 20">HDW11</strain>
    </source>
</reference>
<dbReference type="Pfam" id="PF02518">
    <property type="entry name" value="HATPase_c"/>
    <property type="match status" value="1"/>
</dbReference>
<keyword evidence="12" id="KW-0902">Two-component regulatory system</keyword>
<feature type="transmembrane region" description="Helical" evidence="17">
    <location>
        <begin position="133"/>
        <end position="156"/>
    </location>
</feature>
<dbReference type="PRINTS" id="PR00344">
    <property type="entry name" value="BCTRLSENSOR"/>
</dbReference>
<evidence type="ECO:0000256" key="4">
    <source>
        <dbReference type="ARBA" id="ARBA00012438"/>
    </source>
</evidence>
<evidence type="ECO:0000256" key="1">
    <source>
        <dbReference type="ARBA" id="ARBA00000085"/>
    </source>
</evidence>
<evidence type="ECO:0000256" key="9">
    <source>
        <dbReference type="ARBA" id="ARBA00022723"/>
    </source>
</evidence>
<comment type="subcellular location">
    <subcellularLocation>
        <location evidence="3">Cytoplasm</location>
    </subcellularLocation>
</comment>
<comment type="function">
    <text evidence="14">Member of the two-component regulatory system NreB/NreC involved in the control of dissimilatory nitrate/nitrite reduction in response to oxygen. NreB functions as a direct oxygen sensor histidine kinase which is autophosphorylated, in the absence of oxygen, probably at the conserved histidine residue, and transfers its phosphate group probably to a conserved aspartate residue of NreC. NreB/NreC activates the expression of the nitrate (narGHJI) and nitrite (nir) reductase operons, as well as the putative nitrate transporter gene narT.</text>
</comment>
<evidence type="ECO:0000256" key="17">
    <source>
        <dbReference type="SAM" id="Phobius"/>
    </source>
</evidence>
<evidence type="ECO:0000256" key="7">
    <source>
        <dbReference type="ARBA" id="ARBA00022490"/>
    </source>
</evidence>
<dbReference type="AlphaFoldDB" id="A0A6G7YB90"/>
<dbReference type="EC" id="2.7.13.3" evidence="4"/>
<evidence type="ECO:0000256" key="12">
    <source>
        <dbReference type="ARBA" id="ARBA00023012"/>
    </source>
</evidence>
<feature type="transmembrane region" description="Helical" evidence="17">
    <location>
        <begin position="73"/>
        <end position="102"/>
    </location>
</feature>
<evidence type="ECO:0000256" key="11">
    <source>
        <dbReference type="ARBA" id="ARBA00023004"/>
    </source>
</evidence>
<evidence type="ECO:0000256" key="2">
    <source>
        <dbReference type="ARBA" id="ARBA00001966"/>
    </source>
</evidence>